<sequence>MKEVHPCCMQSSPAEMASCHSQRVGDLTDQSRSGQRCFCAPHSDPRARCVQFLTRH</sequence>
<dbReference type="GO" id="GO:0016301">
    <property type="term" value="F:kinase activity"/>
    <property type="evidence" value="ECO:0007669"/>
    <property type="project" value="UniProtKB-KW"/>
</dbReference>
<reference evidence="1" key="1">
    <citation type="journal article" date="2005" name="Genome Res.">
        <title>Gene and alternative splicing annotation with AIR.</title>
        <authorList>
            <person name="Florea L."/>
            <person name="Di Francesco V."/>
            <person name="Miller J."/>
            <person name="Turner R."/>
            <person name="Yao A."/>
            <person name="Harris M."/>
            <person name="Walenz B."/>
            <person name="Mobarry C."/>
            <person name="Merkulov G.V."/>
            <person name="Charlab R."/>
            <person name="Dew I."/>
            <person name="Deng Z."/>
            <person name="Istrail S."/>
            <person name="Li P."/>
            <person name="Sutton G."/>
        </authorList>
    </citation>
    <scope>NUCLEOTIDE SEQUENCE</scope>
    <source>
        <strain evidence="1">BN</strain>
    </source>
</reference>
<name>A6KNG7_RAT</name>
<dbReference type="AlphaFoldDB" id="A6KNG7"/>
<organism evidence="1 3">
    <name type="scientific">Rattus norvegicus</name>
    <name type="common">Rat</name>
    <dbReference type="NCBI Taxonomy" id="10116"/>
    <lineage>
        <taxon>Eukaryota</taxon>
        <taxon>Metazoa</taxon>
        <taxon>Chordata</taxon>
        <taxon>Craniata</taxon>
        <taxon>Vertebrata</taxon>
        <taxon>Euteleostomi</taxon>
        <taxon>Mammalia</taxon>
        <taxon>Eutheria</taxon>
        <taxon>Euarchontoglires</taxon>
        <taxon>Glires</taxon>
        <taxon>Rodentia</taxon>
        <taxon>Myomorpha</taxon>
        <taxon>Muroidea</taxon>
        <taxon>Muridae</taxon>
        <taxon>Murinae</taxon>
        <taxon>Rattus</taxon>
    </lineage>
</organism>
<keyword evidence="1" id="KW-0418">Kinase</keyword>
<gene>
    <name evidence="1" type="primary">Riok3_predicted</name>
    <name evidence="1" type="ORF">rCG_41247</name>
</gene>
<keyword evidence="1" id="KW-0808">Transferase</keyword>
<accession>A6KNG7</accession>
<reference evidence="3" key="3">
    <citation type="submission" date="2005-09" db="EMBL/GenBank/DDBJ databases">
        <authorList>
            <person name="Mural R.J."/>
            <person name="Li P.W."/>
            <person name="Adams M.D."/>
            <person name="Amanatides P.G."/>
            <person name="Baden-Tillson H."/>
            <person name="Barnstead M."/>
            <person name="Chin S.H."/>
            <person name="Dew I."/>
            <person name="Evans C.A."/>
            <person name="Ferriera S."/>
            <person name="Flanigan M."/>
            <person name="Fosler C."/>
            <person name="Glodek A."/>
            <person name="Gu Z."/>
            <person name="Holt R.A."/>
            <person name="Jennings D."/>
            <person name="Kraft C.L."/>
            <person name="Lu F."/>
            <person name="Nguyen T."/>
            <person name="Nusskern D.R."/>
            <person name="Pfannkoch C.M."/>
            <person name="Sitter C."/>
            <person name="Sutton G.G."/>
            <person name="Venter J.C."/>
            <person name="Wang Z."/>
            <person name="Woodage T."/>
            <person name="Zheng X.H."/>
            <person name="Zhong F."/>
        </authorList>
    </citation>
    <scope>NUCLEOTIDE SEQUENCE [LARGE SCALE GENOMIC DNA]</scope>
    <source>
        <strain evidence="2">BN</strain>
        <strain evidence="3">BN, Sprague-Dawley</strain>
    </source>
</reference>
<evidence type="ECO:0000313" key="2">
    <source>
        <dbReference type="EMBL" id="EDL86693.1"/>
    </source>
</evidence>
<dbReference type="Proteomes" id="UP000234681">
    <property type="component" value="Chromosome 18"/>
</dbReference>
<dbReference type="EMBL" id="CH474073">
    <property type="protein sequence ID" value="EDL86693.1"/>
    <property type="molecule type" value="Genomic_DNA"/>
</dbReference>
<protein>
    <submittedName>
        <fullName evidence="1">RIO kinase 3 (Yeast) (Predicted), isoform CRA_b</fullName>
    </submittedName>
</protein>
<evidence type="ECO:0000313" key="1">
    <source>
        <dbReference type="EMBL" id="EDL86692.1"/>
    </source>
</evidence>
<dbReference type="EMBL" id="CH474073">
    <property type="protein sequence ID" value="EDL86692.1"/>
    <property type="molecule type" value="Genomic_DNA"/>
</dbReference>
<evidence type="ECO:0000313" key="3">
    <source>
        <dbReference type="Proteomes" id="UP000234681"/>
    </source>
</evidence>
<proteinExistence type="predicted"/>
<reference evidence="1" key="2">
    <citation type="submission" date="2005-07" db="EMBL/GenBank/DDBJ databases">
        <authorList>
            <person name="Mural R.J."/>
            <person name="Li P.W."/>
            <person name="Adams M.D."/>
            <person name="Amanatides P.G."/>
            <person name="Baden-Tillson H."/>
            <person name="Barnstead M."/>
            <person name="Chin S.H."/>
            <person name="Dew I."/>
            <person name="Evans C.A."/>
            <person name="Ferriera S."/>
            <person name="Flanigan M."/>
            <person name="Fosler C."/>
            <person name="Glodek A."/>
            <person name="Gu Z."/>
            <person name="Holt R.A."/>
            <person name="Jennings D."/>
            <person name="Kraft C.L."/>
            <person name="Lu F."/>
            <person name="Nguyen T."/>
            <person name="Nusskern D.R."/>
            <person name="Pfannkoch C.M."/>
            <person name="Sitter C."/>
            <person name="Sutton G.G."/>
            <person name="Venter J.C."/>
            <person name="Wang Z."/>
            <person name="Woodage T."/>
            <person name="Zheng X.H."/>
            <person name="Zhong F."/>
        </authorList>
    </citation>
    <scope>NUCLEOTIDE SEQUENCE</scope>
    <source>
        <strain evidence="1">BN</strain>
        <strain evidence="3">BN, Sprague-Dawley</strain>
    </source>
</reference>